<dbReference type="AlphaFoldDB" id="B1M165"/>
<feature type="region of interest" description="Disordered" evidence="1">
    <location>
        <begin position="1"/>
        <end position="66"/>
    </location>
</feature>
<dbReference type="KEGG" id="mrd:Mrad2831_2631"/>
<dbReference type="EMBL" id="CP001001">
    <property type="protein sequence ID" value="ACB24615.1"/>
    <property type="molecule type" value="Genomic_DNA"/>
</dbReference>
<dbReference type="GeneID" id="6138673"/>
<name>B1M165_METRJ</name>
<dbReference type="HOGENOM" id="CLU_2880731_0_0_5"/>
<dbReference type="OrthoDB" id="9977550at2"/>
<dbReference type="RefSeq" id="WP_012319586.1">
    <property type="nucleotide sequence ID" value="NC_010505.1"/>
</dbReference>
<accession>B1M165</accession>
<feature type="compositionally biased region" description="Pro residues" evidence="1">
    <location>
        <begin position="56"/>
        <end position="66"/>
    </location>
</feature>
<sequence>MSNPGNPTQPEPGFPPPSPAFPPEPRLDPLPEPVGVPAFEPEDVPPMNEPLGIPGGMPPEIVPSGT</sequence>
<organism evidence="2 3">
    <name type="scientific">Methylobacterium radiotolerans (strain ATCC 27329 / DSM 1819 / JCM 2831 / NBRC 15690 / NCIMB 10815 / 0-1)</name>
    <dbReference type="NCBI Taxonomy" id="426355"/>
    <lineage>
        <taxon>Bacteria</taxon>
        <taxon>Pseudomonadati</taxon>
        <taxon>Pseudomonadota</taxon>
        <taxon>Alphaproteobacteria</taxon>
        <taxon>Hyphomicrobiales</taxon>
        <taxon>Methylobacteriaceae</taxon>
        <taxon>Methylobacterium</taxon>
    </lineage>
</organism>
<dbReference type="eggNOG" id="ENOG5030041">
    <property type="taxonomic scope" value="Bacteria"/>
</dbReference>
<reference evidence="2 3" key="1">
    <citation type="submission" date="2008-03" db="EMBL/GenBank/DDBJ databases">
        <title>Complete sequence of chromosome of Methylobacterium radiotolerans JCM 2831.</title>
        <authorList>
            <consortium name="US DOE Joint Genome Institute"/>
            <person name="Copeland A."/>
            <person name="Lucas S."/>
            <person name="Lapidus A."/>
            <person name="Glavina del Rio T."/>
            <person name="Dalin E."/>
            <person name="Tice H."/>
            <person name="Bruce D."/>
            <person name="Goodwin L."/>
            <person name="Pitluck S."/>
            <person name="Kiss H."/>
            <person name="Brettin T."/>
            <person name="Detter J.C."/>
            <person name="Han C."/>
            <person name="Kuske C.R."/>
            <person name="Schmutz J."/>
            <person name="Larimer F."/>
            <person name="Land M."/>
            <person name="Hauser L."/>
            <person name="Kyrpides N."/>
            <person name="Mikhailova N."/>
            <person name="Marx C.J."/>
            <person name="Richardson P."/>
        </authorList>
    </citation>
    <scope>NUCLEOTIDE SEQUENCE [LARGE SCALE GENOMIC DNA]</scope>
    <source>
        <strain evidence="3">ATCC 27329 / DSM 1819 / JCM 2831 / NBRC 15690 / NCIMB 10815 / 0-1</strain>
    </source>
</reference>
<evidence type="ECO:0000313" key="2">
    <source>
        <dbReference type="EMBL" id="ACB24615.1"/>
    </source>
</evidence>
<evidence type="ECO:0000313" key="3">
    <source>
        <dbReference type="Proteomes" id="UP000006589"/>
    </source>
</evidence>
<protein>
    <submittedName>
        <fullName evidence="2">SET domain containing 1B</fullName>
    </submittedName>
</protein>
<gene>
    <name evidence="2" type="ordered locus">Mrad2831_2631</name>
</gene>
<dbReference type="Proteomes" id="UP000006589">
    <property type="component" value="Chromosome"/>
</dbReference>
<feature type="compositionally biased region" description="Pro residues" evidence="1">
    <location>
        <begin position="7"/>
        <end position="34"/>
    </location>
</feature>
<evidence type="ECO:0000256" key="1">
    <source>
        <dbReference type="SAM" id="MobiDB-lite"/>
    </source>
</evidence>
<proteinExistence type="predicted"/>